<dbReference type="SUPFAM" id="SSF55383">
    <property type="entry name" value="Copper amine oxidase, domain N"/>
    <property type="match status" value="1"/>
</dbReference>
<protein>
    <submittedName>
        <fullName evidence="4">Copper amine oxidase N-terminal domain-containing protein</fullName>
    </submittedName>
</protein>
<dbReference type="RefSeq" id="WP_120747706.1">
    <property type="nucleotide sequence ID" value="NZ_RBAH01000008.1"/>
</dbReference>
<gene>
    <name evidence="4" type="ORF">D7M11_13285</name>
</gene>
<sequence length="257" mass="28615">MKKKIAYLCGGLLLAVSGIAAADGLRGEYNGYPVVQVVVNGKAVQGEVPGINMDGSTLVPLRLVSEALGAKIDWNASTSTASVTIAALPAPSVPANPPETTPKSKEDIEKQRLEERVEAMYAKVETYIERLPVIREKIRIAKEFYDIKKSNQYFVAMHEPYWKTFEDMYLSIMTDTSSDDLNKAKLLGILDPEFIKLLDAAHNSFSYYKLSVEHFVRYVSLGQSQFLELYISSYANAFEEELKAKEMLEAAAQGKNR</sequence>
<dbReference type="OrthoDB" id="1953244at2"/>
<keyword evidence="2" id="KW-0732">Signal</keyword>
<comment type="caution">
    <text evidence="4">The sequence shown here is derived from an EMBL/GenBank/DDBJ whole genome shotgun (WGS) entry which is preliminary data.</text>
</comment>
<feature type="domain" description="Copper amine oxidase-like N-terminal" evidence="3">
    <location>
        <begin position="38"/>
        <end position="84"/>
    </location>
</feature>
<dbReference type="InterPro" id="IPR036582">
    <property type="entry name" value="Mao_N_sf"/>
</dbReference>
<evidence type="ECO:0000256" key="1">
    <source>
        <dbReference type="SAM" id="Coils"/>
    </source>
</evidence>
<keyword evidence="1" id="KW-0175">Coiled coil</keyword>
<dbReference type="AlphaFoldDB" id="A0A3B0CH36"/>
<name>A0A3B0CH36_9BACL</name>
<evidence type="ECO:0000313" key="5">
    <source>
        <dbReference type="Proteomes" id="UP000282311"/>
    </source>
</evidence>
<dbReference type="Proteomes" id="UP000282311">
    <property type="component" value="Unassembled WGS sequence"/>
</dbReference>
<keyword evidence="5" id="KW-1185">Reference proteome</keyword>
<feature type="signal peptide" evidence="2">
    <location>
        <begin position="1"/>
        <end position="22"/>
    </location>
</feature>
<dbReference type="EMBL" id="RBAH01000008">
    <property type="protein sequence ID" value="RKN84450.1"/>
    <property type="molecule type" value="Genomic_DNA"/>
</dbReference>
<dbReference type="Pfam" id="PF07833">
    <property type="entry name" value="Cu_amine_oxidN1"/>
    <property type="match status" value="1"/>
</dbReference>
<organism evidence="4 5">
    <name type="scientific">Paenibacillus ginsengarvi</name>
    <dbReference type="NCBI Taxonomy" id="400777"/>
    <lineage>
        <taxon>Bacteria</taxon>
        <taxon>Bacillati</taxon>
        <taxon>Bacillota</taxon>
        <taxon>Bacilli</taxon>
        <taxon>Bacillales</taxon>
        <taxon>Paenibacillaceae</taxon>
        <taxon>Paenibacillus</taxon>
    </lineage>
</organism>
<evidence type="ECO:0000256" key="2">
    <source>
        <dbReference type="SAM" id="SignalP"/>
    </source>
</evidence>
<evidence type="ECO:0000313" key="4">
    <source>
        <dbReference type="EMBL" id="RKN84450.1"/>
    </source>
</evidence>
<evidence type="ECO:0000259" key="3">
    <source>
        <dbReference type="Pfam" id="PF07833"/>
    </source>
</evidence>
<dbReference type="InterPro" id="IPR012854">
    <property type="entry name" value="Cu_amine_oxidase-like_N"/>
</dbReference>
<dbReference type="Gene3D" id="3.30.457.10">
    <property type="entry name" value="Copper amine oxidase-like, N-terminal domain"/>
    <property type="match status" value="1"/>
</dbReference>
<feature type="coiled-coil region" evidence="1">
    <location>
        <begin position="103"/>
        <end position="130"/>
    </location>
</feature>
<proteinExistence type="predicted"/>
<feature type="chain" id="PRO_5017456331" evidence="2">
    <location>
        <begin position="23"/>
        <end position="257"/>
    </location>
</feature>
<accession>A0A3B0CH36</accession>
<reference evidence="4 5" key="1">
    <citation type="journal article" date="2007" name="Int. J. Syst. Evol. Microbiol.">
        <title>Paenibacillus ginsengarvi sp. nov., isolated from soil from ginseng cultivation.</title>
        <authorList>
            <person name="Yoon M.H."/>
            <person name="Ten L.N."/>
            <person name="Im W.T."/>
        </authorList>
    </citation>
    <scope>NUCLEOTIDE SEQUENCE [LARGE SCALE GENOMIC DNA]</scope>
    <source>
        <strain evidence="4 5">KCTC 13059</strain>
    </source>
</reference>